<evidence type="ECO:0000313" key="8">
    <source>
        <dbReference type="EMBL" id="QIX21982.1"/>
    </source>
</evidence>
<dbReference type="InterPro" id="IPR008145">
    <property type="entry name" value="GK/Ca_channel_bsu"/>
</dbReference>
<protein>
    <recommendedName>
        <fullName evidence="6">Ribose 1,5-bisphosphate phosphokinase PhnN</fullName>
        <ecNumber evidence="6">2.7.4.23</ecNumber>
    </recommendedName>
    <alternativeName>
        <fullName evidence="6">Ribose 1,5-bisphosphokinase</fullName>
    </alternativeName>
</protein>
<reference evidence="8 9" key="1">
    <citation type="submission" date="2020-04" db="EMBL/GenBank/DDBJ databases">
        <title>FDA dAtabase for Regulatory Grade micrObial Sequences (FDA-ARGOS): Supporting development and validation of Infectious Disease Dx tests.</title>
        <authorList>
            <person name="Sciortino C."/>
            <person name="Tallon L."/>
            <person name="Sadzewicz L."/>
            <person name="Vavikolanu K."/>
            <person name="Mehta A."/>
            <person name="Aluvathingal J."/>
            <person name="Nadendla S."/>
            <person name="Nandy P."/>
            <person name="Geyer C."/>
            <person name="Yan Y."/>
            <person name="Sichtig H."/>
        </authorList>
    </citation>
    <scope>NUCLEOTIDE SEQUENCE [LARGE SCALE GENOMIC DNA]</scope>
    <source>
        <strain evidence="8 9">FDAARGOS_633</strain>
    </source>
</reference>
<dbReference type="PANTHER" id="PTHR23117:SF8">
    <property type="entry name" value="RIBOSE 1,5-BISPHOSPHATE PHOSPHOKINASE PHNN"/>
    <property type="match status" value="1"/>
</dbReference>
<dbReference type="NCBIfam" id="TIGR02322">
    <property type="entry name" value="phosphon_PhnN"/>
    <property type="match status" value="1"/>
</dbReference>
<sequence length="198" mass="21539">MTGDGQDSRREGSPGTMIVIVGPSGAGKDTLMDYAAMQLSGRPGFHFTRRVITRSGDAGGENHDAVSMQEFNRLESEGAFAVSWQAHGLKYGIPAAVYRQLDAGDVVIANGSRSALPQFGIAFSRLKVVNIVARPEVLARRLEQRGRESRDDILRRLERSALCVDGDFDVITVDNSGAIEDAGKTMMQLLEQSVRNRT</sequence>
<dbReference type="SMART" id="SM00072">
    <property type="entry name" value="GuKc"/>
    <property type="match status" value="1"/>
</dbReference>
<dbReference type="HAMAP" id="MF_00836">
    <property type="entry name" value="PhnN"/>
    <property type="match status" value="1"/>
</dbReference>
<feature type="domain" description="Guanylate kinase-like" evidence="7">
    <location>
        <begin position="15"/>
        <end position="191"/>
    </location>
</feature>
<keyword evidence="5 6" id="KW-0067">ATP-binding</keyword>
<dbReference type="PROSITE" id="PS50052">
    <property type="entry name" value="GUANYLATE_KINASE_2"/>
    <property type="match status" value="1"/>
</dbReference>
<dbReference type="Pfam" id="PF00625">
    <property type="entry name" value="Guanylate_kin"/>
    <property type="match status" value="1"/>
</dbReference>
<organism evidence="8 9">
    <name type="scientific">Agrobacterium pusense</name>
    <dbReference type="NCBI Taxonomy" id="648995"/>
    <lineage>
        <taxon>Bacteria</taxon>
        <taxon>Pseudomonadati</taxon>
        <taxon>Pseudomonadota</taxon>
        <taxon>Alphaproteobacteria</taxon>
        <taxon>Hyphomicrobiales</taxon>
        <taxon>Rhizobiaceae</taxon>
        <taxon>Rhizobium/Agrobacterium group</taxon>
        <taxon>Agrobacterium</taxon>
    </lineage>
</organism>
<evidence type="ECO:0000256" key="5">
    <source>
        <dbReference type="ARBA" id="ARBA00022840"/>
    </source>
</evidence>
<name>A0A6H0ZMB2_9HYPH</name>
<gene>
    <name evidence="6 8" type="primary">phnN</name>
    <name evidence="8" type="ORF">FOB41_12890</name>
</gene>
<evidence type="ECO:0000313" key="9">
    <source>
        <dbReference type="Proteomes" id="UP000500870"/>
    </source>
</evidence>
<dbReference type="GO" id="GO:0006015">
    <property type="term" value="P:5-phosphoribose 1-diphosphate biosynthetic process"/>
    <property type="evidence" value="ECO:0007669"/>
    <property type="project" value="UniProtKB-UniRule"/>
</dbReference>
<dbReference type="GO" id="GO:0005524">
    <property type="term" value="F:ATP binding"/>
    <property type="evidence" value="ECO:0007669"/>
    <property type="project" value="UniProtKB-KW"/>
</dbReference>
<keyword evidence="4 6" id="KW-0547">Nucleotide-binding</keyword>
<dbReference type="SUPFAM" id="SSF52540">
    <property type="entry name" value="P-loop containing nucleoside triphosphate hydrolases"/>
    <property type="match status" value="1"/>
</dbReference>
<evidence type="ECO:0000256" key="2">
    <source>
        <dbReference type="ARBA" id="ARBA00005069"/>
    </source>
</evidence>
<dbReference type="PANTHER" id="PTHR23117">
    <property type="entry name" value="GUANYLATE KINASE-RELATED"/>
    <property type="match status" value="1"/>
</dbReference>
<dbReference type="Proteomes" id="UP000500870">
    <property type="component" value="Chromosome 1"/>
</dbReference>
<accession>A0A6H0ZMB2</accession>
<dbReference type="InterPro" id="IPR027417">
    <property type="entry name" value="P-loop_NTPase"/>
</dbReference>
<dbReference type="GO" id="GO:0033863">
    <property type="term" value="F:ribose 1,5-bisphosphate phosphokinase activity"/>
    <property type="evidence" value="ECO:0007669"/>
    <property type="project" value="UniProtKB-UniRule"/>
</dbReference>
<proteinExistence type="inferred from homology"/>
<dbReference type="EMBL" id="CP050898">
    <property type="protein sequence ID" value="QIX21982.1"/>
    <property type="molecule type" value="Genomic_DNA"/>
</dbReference>
<dbReference type="UniPathway" id="UPA00087">
    <property type="reaction ID" value="UER00175"/>
</dbReference>
<evidence type="ECO:0000256" key="3">
    <source>
        <dbReference type="ARBA" id="ARBA00022679"/>
    </source>
</evidence>
<dbReference type="GO" id="GO:0005829">
    <property type="term" value="C:cytosol"/>
    <property type="evidence" value="ECO:0007669"/>
    <property type="project" value="TreeGrafter"/>
</dbReference>
<dbReference type="EC" id="2.7.4.23" evidence="6"/>
<comment type="catalytic activity">
    <reaction evidence="1 6">
        <text>alpha-D-ribose 1,5-bisphosphate + ATP = 5-phospho-alpha-D-ribose 1-diphosphate + ADP</text>
        <dbReference type="Rhea" id="RHEA:20109"/>
        <dbReference type="ChEBI" id="CHEBI:30616"/>
        <dbReference type="ChEBI" id="CHEBI:58017"/>
        <dbReference type="ChEBI" id="CHEBI:68688"/>
        <dbReference type="ChEBI" id="CHEBI:456216"/>
        <dbReference type="EC" id="2.7.4.23"/>
    </reaction>
</comment>
<comment type="function">
    <text evidence="6">Catalyzes the phosphorylation of ribose 1,5-bisphosphate to 5-phospho-D-ribosyl alpha-1-diphosphate (PRPP).</text>
</comment>
<dbReference type="InterPro" id="IPR008144">
    <property type="entry name" value="Guanylate_kin-like_dom"/>
</dbReference>
<dbReference type="RefSeq" id="WP_037089499.1">
    <property type="nucleotide sequence ID" value="NZ_CP050898.1"/>
</dbReference>
<feature type="binding site" evidence="6">
    <location>
        <begin position="22"/>
        <end position="29"/>
    </location>
    <ligand>
        <name>ATP</name>
        <dbReference type="ChEBI" id="CHEBI:30616"/>
    </ligand>
</feature>
<comment type="similarity">
    <text evidence="6">Belongs to the ribose 1,5-bisphosphokinase family.</text>
</comment>
<dbReference type="GeneID" id="61456239"/>
<evidence type="ECO:0000256" key="6">
    <source>
        <dbReference type="HAMAP-Rule" id="MF_00836"/>
    </source>
</evidence>
<comment type="pathway">
    <text evidence="2 6">Metabolic intermediate biosynthesis; 5-phospho-alpha-D-ribose 1-diphosphate biosynthesis; 5-phospho-alpha-D-ribose 1-diphosphate from D-ribose 5-phosphate (route II): step 3/3.</text>
</comment>
<dbReference type="Gene3D" id="3.40.50.300">
    <property type="entry name" value="P-loop containing nucleotide triphosphate hydrolases"/>
    <property type="match status" value="1"/>
</dbReference>
<dbReference type="GO" id="GO:0019634">
    <property type="term" value="P:organic phosphonate metabolic process"/>
    <property type="evidence" value="ECO:0007669"/>
    <property type="project" value="UniProtKB-UniRule"/>
</dbReference>
<keyword evidence="3 6" id="KW-0808">Transferase</keyword>
<evidence type="ECO:0000259" key="7">
    <source>
        <dbReference type="PROSITE" id="PS50052"/>
    </source>
</evidence>
<evidence type="ECO:0000256" key="4">
    <source>
        <dbReference type="ARBA" id="ARBA00022741"/>
    </source>
</evidence>
<dbReference type="AlphaFoldDB" id="A0A6H0ZMB2"/>
<evidence type="ECO:0000256" key="1">
    <source>
        <dbReference type="ARBA" id="ARBA00000373"/>
    </source>
</evidence>
<keyword evidence="8" id="KW-0418">Kinase</keyword>
<dbReference type="InterPro" id="IPR012699">
    <property type="entry name" value="PhnN"/>
</dbReference>